<gene>
    <name evidence="7" type="ORF">GMRT_12671</name>
</gene>
<dbReference type="SUPFAM" id="SSF54928">
    <property type="entry name" value="RNA-binding domain, RBD"/>
    <property type="match status" value="3"/>
</dbReference>
<keyword evidence="3 5" id="KW-0694">RNA-binding</keyword>
<evidence type="ECO:0000313" key="7">
    <source>
        <dbReference type="EMBL" id="TNJ27863.1"/>
    </source>
</evidence>
<dbReference type="Pfam" id="PF00076">
    <property type="entry name" value="RRM_1"/>
    <property type="match status" value="5"/>
</dbReference>
<dbReference type="Gene3D" id="3.30.70.330">
    <property type="match status" value="5"/>
</dbReference>
<feature type="domain" description="RRM" evidence="6">
    <location>
        <begin position="539"/>
        <end position="616"/>
    </location>
</feature>
<dbReference type="CDD" id="cd12320">
    <property type="entry name" value="RRM6_RBM19_RRM5_MRD1"/>
    <property type="match status" value="1"/>
</dbReference>
<dbReference type="VEuPathDB" id="GiardiaDB:GMRT_12671"/>
<dbReference type="InterPro" id="IPR035979">
    <property type="entry name" value="RBD_domain_sf"/>
</dbReference>
<dbReference type="GO" id="GO:0005730">
    <property type="term" value="C:nucleolus"/>
    <property type="evidence" value="ECO:0007669"/>
    <property type="project" value="TreeGrafter"/>
</dbReference>
<evidence type="ECO:0000259" key="6">
    <source>
        <dbReference type="PROSITE" id="PS50102"/>
    </source>
</evidence>
<dbReference type="PANTHER" id="PTHR48039">
    <property type="entry name" value="RNA-BINDING MOTIF PROTEIN 14B"/>
    <property type="match status" value="1"/>
</dbReference>
<keyword evidence="8" id="KW-1185">Reference proteome</keyword>
<dbReference type="InterPro" id="IPR051945">
    <property type="entry name" value="RRM_MRD1_RNA_proc_ribogen"/>
</dbReference>
<feature type="domain" description="RRM" evidence="6">
    <location>
        <begin position="350"/>
        <end position="423"/>
    </location>
</feature>
<dbReference type="SMART" id="SM00360">
    <property type="entry name" value="RRM"/>
    <property type="match status" value="5"/>
</dbReference>
<comment type="caution">
    <text evidence="7">The sequence shown here is derived from an EMBL/GenBank/DDBJ whole genome shotgun (WGS) entry which is preliminary data.</text>
</comment>
<keyword evidence="4" id="KW-0539">Nucleus</keyword>
<dbReference type="Proteomes" id="UP000315496">
    <property type="component" value="Chromosome 3"/>
</dbReference>
<keyword evidence="2" id="KW-0677">Repeat</keyword>
<dbReference type="OrthoDB" id="439639at2759"/>
<dbReference type="CDD" id="cd00590">
    <property type="entry name" value="RRM_SF"/>
    <property type="match status" value="1"/>
</dbReference>
<dbReference type="InterPro" id="IPR000504">
    <property type="entry name" value="RRM_dom"/>
</dbReference>
<evidence type="ECO:0000256" key="2">
    <source>
        <dbReference type="ARBA" id="ARBA00022737"/>
    </source>
</evidence>
<accession>A0A4Z1T1Q5</accession>
<reference evidence="7 8" key="1">
    <citation type="submission" date="2019-05" db="EMBL/GenBank/DDBJ databases">
        <title>The compact genome of Giardia muris reveals important steps in the evolution of intestinal protozoan parasites.</title>
        <authorList>
            <person name="Xu F."/>
            <person name="Jimenez-Gonzalez A."/>
            <person name="Einarsson E."/>
            <person name="Astvaldsson A."/>
            <person name="Peirasmaki D."/>
            <person name="Eckmann L."/>
            <person name="Andersson J.O."/>
            <person name="Svard S.G."/>
            <person name="Jerlstrom-Hultqvist J."/>
        </authorList>
    </citation>
    <scope>NUCLEOTIDE SEQUENCE [LARGE SCALE GENOMIC DNA]</scope>
    <source>
        <strain evidence="7 8">Roberts-Thomson</strain>
    </source>
</reference>
<dbReference type="EMBL" id="VDLU01000003">
    <property type="protein sequence ID" value="TNJ27863.1"/>
    <property type="molecule type" value="Genomic_DNA"/>
</dbReference>
<comment type="subcellular location">
    <subcellularLocation>
        <location evidence="1">Nucleus</location>
    </subcellularLocation>
</comment>
<name>A0A4Z1T1Q5_GIAMU</name>
<evidence type="ECO:0000313" key="8">
    <source>
        <dbReference type="Proteomes" id="UP000315496"/>
    </source>
</evidence>
<dbReference type="GO" id="GO:0003729">
    <property type="term" value="F:mRNA binding"/>
    <property type="evidence" value="ECO:0007669"/>
    <property type="project" value="TreeGrafter"/>
</dbReference>
<evidence type="ECO:0000256" key="5">
    <source>
        <dbReference type="PROSITE-ProRule" id="PRU00176"/>
    </source>
</evidence>
<dbReference type="InterPro" id="IPR012677">
    <property type="entry name" value="Nucleotide-bd_a/b_plait_sf"/>
</dbReference>
<dbReference type="AlphaFoldDB" id="A0A4Z1T1Q5"/>
<dbReference type="PANTHER" id="PTHR48039:SF5">
    <property type="entry name" value="RNA-BINDING PROTEIN 28"/>
    <property type="match status" value="1"/>
</dbReference>
<proteinExistence type="predicted"/>
<evidence type="ECO:0000256" key="4">
    <source>
        <dbReference type="ARBA" id="ARBA00023242"/>
    </source>
</evidence>
<dbReference type="PROSITE" id="PS50102">
    <property type="entry name" value="RRM"/>
    <property type="match status" value="5"/>
</dbReference>
<feature type="domain" description="RRM" evidence="6">
    <location>
        <begin position="2"/>
        <end position="79"/>
    </location>
</feature>
<evidence type="ECO:0000256" key="3">
    <source>
        <dbReference type="ARBA" id="ARBA00022884"/>
    </source>
</evidence>
<feature type="domain" description="RRM" evidence="6">
    <location>
        <begin position="183"/>
        <end position="260"/>
    </location>
</feature>
<sequence length="629" mass="70243">MSRLFVRNLPKRATEADVRAHFAPFGTLSDVRLVMTEDGKSRRVAYVGYVEQNAGERAMSQLNNTYVLTSRISIDRALTRNDLDSARRLRREEREREHAERLARRPQGAREIINAIKTEGGERLAEFLKIRSQKHWEDAVPDAGVTLGEEDEMDAIHEEPACEPLDDHGQNEADAQKEEYDSSRIKIVGLSPLTTEEALRNHFARYGAVRDTIVCMDRLTSQPNGVAFVTFELPEVAHQARGHPEIIIDGKIVRVFMARSIPVRERPFMVKGRDTHNKLAWNPSFLRTETVASTVAQRLGIEKTEVASNAVGLAVAEATLVGEAEEALYEKGVLIGEKAYGIGENQRSRVLILCKNLTADLKAEDLAECFSAHGLVLRSQIVYPGFALVEMGSPQDARRAFNMLAFKRIGPQKVPLFLEFALLSNQTNVEANATGPDVQTDDTVKNNPVTVHLRNVSFDTSPERVEAVARELQGFLSCHMVLHAQGHRGFGFVEFRSKETAERAIDHLSRVVLDGYKWEAALARARAGRDDQVDDDATTKLIIKNLAFQASEKELRQLVSQFGRVVSFRAPKKIDGTLRGFAFVQYATEKEAGAALRALRQTHFYGRHLVPQFSDDMGLDMGCARGVRA</sequence>
<organism evidence="7 8">
    <name type="scientific">Giardia muris</name>
    <dbReference type="NCBI Taxonomy" id="5742"/>
    <lineage>
        <taxon>Eukaryota</taxon>
        <taxon>Metamonada</taxon>
        <taxon>Diplomonadida</taxon>
        <taxon>Hexamitidae</taxon>
        <taxon>Giardiinae</taxon>
        <taxon>Giardia</taxon>
    </lineage>
</organism>
<protein>
    <submittedName>
        <fullName evidence="7">Putative Polyadenylate-binding protein</fullName>
    </submittedName>
</protein>
<feature type="domain" description="RRM" evidence="6">
    <location>
        <begin position="449"/>
        <end position="525"/>
    </location>
</feature>
<evidence type="ECO:0000256" key="1">
    <source>
        <dbReference type="ARBA" id="ARBA00004123"/>
    </source>
</evidence>